<proteinExistence type="predicted"/>
<feature type="compositionally biased region" description="Basic residues" evidence="1">
    <location>
        <begin position="443"/>
        <end position="458"/>
    </location>
</feature>
<name>A0A4R6BWQ0_9STAP</name>
<evidence type="ECO:0000313" key="3">
    <source>
        <dbReference type="EMBL" id="TDM12642.1"/>
    </source>
</evidence>
<organism evidence="3 4">
    <name type="scientific">Macrococcus bovicus</name>
    <dbReference type="NCBI Taxonomy" id="69968"/>
    <lineage>
        <taxon>Bacteria</taxon>
        <taxon>Bacillati</taxon>
        <taxon>Bacillota</taxon>
        <taxon>Bacilli</taxon>
        <taxon>Bacillales</taxon>
        <taxon>Staphylococcaceae</taxon>
        <taxon>Macrococcus</taxon>
    </lineage>
</organism>
<evidence type="ECO:0000313" key="4">
    <source>
        <dbReference type="Proteomes" id="UP000294843"/>
    </source>
</evidence>
<keyword evidence="2" id="KW-0812">Transmembrane</keyword>
<reference evidence="3 4" key="1">
    <citation type="submission" date="2019-01" db="EMBL/GenBank/DDBJ databases">
        <title>Draft genome sequences of the type strains of six Macrococcus species.</title>
        <authorList>
            <person name="Mazhar S."/>
            <person name="Altermann E."/>
            <person name="Hill C."/>
            <person name="Mcauliffe O."/>
        </authorList>
    </citation>
    <scope>NUCLEOTIDE SEQUENCE [LARGE SCALE GENOMIC DNA]</scope>
    <source>
        <strain evidence="3 4">ATCC 51825</strain>
    </source>
</reference>
<protein>
    <submittedName>
        <fullName evidence="3">Uncharacterized protein</fullName>
    </submittedName>
</protein>
<accession>A0A4R6BWQ0</accession>
<feature type="region of interest" description="Disordered" evidence="1">
    <location>
        <begin position="441"/>
        <end position="465"/>
    </location>
</feature>
<comment type="caution">
    <text evidence="3">The sequence shown here is derived from an EMBL/GenBank/DDBJ whole genome shotgun (WGS) entry which is preliminary data.</text>
</comment>
<evidence type="ECO:0000256" key="1">
    <source>
        <dbReference type="SAM" id="MobiDB-lite"/>
    </source>
</evidence>
<dbReference type="AlphaFoldDB" id="A0A4R6BWQ0"/>
<keyword evidence="2" id="KW-1133">Transmembrane helix</keyword>
<dbReference type="EMBL" id="SCWF01000015">
    <property type="protein sequence ID" value="TDM12642.1"/>
    <property type="molecule type" value="Genomic_DNA"/>
</dbReference>
<feature type="transmembrane region" description="Helical" evidence="2">
    <location>
        <begin position="233"/>
        <end position="251"/>
    </location>
</feature>
<evidence type="ECO:0000256" key="2">
    <source>
        <dbReference type="SAM" id="Phobius"/>
    </source>
</evidence>
<keyword evidence="4" id="KW-1185">Reference proteome</keyword>
<dbReference type="RefSeq" id="WP_133452504.1">
    <property type="nucleotide sequence ID" value="NZ_SCWF01000015.1"/>
</dbReference>
<dbReference type="Proteomes" id="UP000294843">
    <property type="component" value="Unassembled WGS sequence"/>
</dbReference>
<dbReference type="OrthoDB" id="2988875at2"/>
<sequence>MNKFKINRYGEINVFSNSVEYVSPLENFKDIYTNKEKLMEDYQAFSRDFNHDHVFCRITRFNDWGKYISFDYFLQDATMYSAIRNDDFMTQLELFSSLTDVAEFQDQHQVRVLWDLNNFVIAHHKDEKDRVKAVLHNFGDLVVYDDTTPLNGLKRLIILGLTHLQTGDVKPLKSDFIHQNEDVFQFADEVLRAKDIQSIRHSITARLSQSKGMGAVPVKRTVASGSGRKPLRYILMSLAALLVMAGAFFLYQNMTQKTKESEALNQQLKQQQRVNDIFSEYISGDRQQAKKQMASLKYDELNSDKQRAIYLKWLVEDQQYKKALSLDQEAVYLIGQEINQNNQPAIKALAKEQDNDVLNFYLASREGRYDEVIKLRDKVDLKERSAANELVKAYVLTDQMEKLNDVNDKEHLLSVKEHYRPYQKSLEKAQTQYDDKREEIKSLKKLPKKKASQAKAKKQLGQARKELEDLRSQLAEEKTKIASIKVTDLKEK</sequence>
<keyword evidence="2" id="KW-0472">Membrane</keyword>
<gene>
    <name evidence="3" type="ORF">ERX55_10315</name>
</gene>